<dbReference type="EMBL" id="MRCX01000008">
    <property type="protein sequence ID" value="RKK85068.1"/>
    <property type="molecule type" value="Genomic_DNA"/>
</dbReference>
<dbReference type="AlphaFoldDB" id="A0A420NXR0"/>
<reference evidence="3 4" key="1">
    <citation type="journal article" date="2018" name="Sci. Rep.">
        <title>Characterisation of pathogen-specific regions and novel effector candidates in Fusarium oxysporum f. sp. cepae.</title>
        <authorList>
            <person name="Armitage A.D."/>
            <person name="Taylor A."/>
            <person name="Sobczyk M.K."/>
            <person name="Baxter L."/>
            <person name="Greenfield B.P."/>
            <person name="Bates H.J."/>
            <person name="Wilson F."/>
            <person name="Jackson A.C."/>
            <person name="Ott S."/>
            <person name="Harrison R.J."/>
            <person name="Clarkson J.P."/>
        </authorList>
    </citation>
    <scope>NUCLEOTIDE SEQUENCE [LARGE SCALE GENOMIC DNA]</scope>
    <source>
        <strain evidence="3 4">Fo_A13</strain>
    </source>
</reference>
<dbReference type="InterPro" id="IPR036148">
    <property type="entry name" value="MmgE/PrpD_sf"/>
</dbReference>
<dbReference type="VEuPathDB" id="FungiDB:FOMG_00176"/>
<dbReference type="PANTHER" id="PTHR16943:SF8">
    <property type="entry name" value="2-METHYLCITRATE DEHYDRATASE"/>
    <property type="match status" value="1"/>
</dbReference>
<dbReference type="VEuPathDB" id="FungiDB:FOXG_10959"/>
<dbReference type="Pfam" id="PF19305">
    <property type="entry name" value="MmgE_PrpD_C"/>
    <property type="match status" value="1"/>
</dbReference>
<dbReference type="InterPro" id="IPR011043">
    <property type="entry name" value="Gal_Oxase/kelch_b-propeller"/>
</dbReference>
<dbReference type="InterPro" id="IPR005656">
    <property type="entry name" value="MmgE_PrpD"/>
</dbReference>
<dbReference type="Gene3D" id="3.30.1330.120">
    <property type="entry name" value="2-methylcitrate dehydratase PrpD"/>
    <property type="match status" value="1"/>
</dbReference>
<dbReference type="InterPro" id="IPR042183">
    <property type="entry name" value="MmgE/PrpD_sf_1"/>
</dbReference>
<gene>
    <name evidence="3" type="ORF">BFJ69_g1769</name>
</gene>
<proteinExistence type="inferred from homology"/>
<dbReference type="VEuPathDB" id="FungiDB:FOZG_00172"/>
<protein>
    <recommendedName>
        <fullName evidence="2">MmgE/PrpD C-terminal domain-containing protein</fullName>
    </recommendedName>
</protein>
<dbReference type="VEuPathDB" id="FungiDB:FOC4_g10005379"/>
<dbReference type="SUPFAM" id="SSF103378">
    <property type="entry name" value="2-methylcitrate dehydratase PrpD"/>
    <property type="match status" value="1"/>
</dbReference>
<dbReference type="VEuPathDB" id="FungiDB:FOZG_00171"/>
<dbReference type="Proteomes" id="UP000285084">
    <property type="component" value="Unassembled WGS sequence"/>
</dbReference>
<dbReference type="VEuPathDB" id="FungiDB:FOC4_g10007512"/>
<dbReference type="Gene3D" id="1.10.4100.10">
    <property type="entry name" value="2-methylcitrate dehydratase PrpD"/>
    <property type="match status" value="1"/>
</dbReference>
<dbReference type="InterPro" id="IPR042188">
    <property type="entry name" value="MmgE/PrpD_sf_2"/>
</dbReference>
<dbReference type="VEuPathDB" id="FungiDB:FOIG_11663"/>
<dbReference type="VEuPathDB" id="FungiDB:FOC1_g10013419"/>
<organism evidence="3 4">
    <name type="scientific">Fusarium oxysporum</name>
    <name type="common">Fusarium vascular wilt</name>
    <dbReference type="NCBI Taxonomy" id="5507"/>
    <lineage>
        <taxon>Eukaryota</taxon>
        <taxon>Fungi</taxon>
        <taxon>Dikarya</taxon>
        <taxon>Ascomycota</taxon>
        <taxon>Pezizomycotina</taxon>
        <taxon>Sordariomycetes</taxon>
        <taxon>Hypocreomycetidae</taxon>
        <taxon>Hypocreales</taxon>
        <taxon>Nectriaceae</taxon>
        <taxon>Fusarium</taxon>
        <taxon>Fusarium oxysporum species complex</taxon>
    </lineage>
</organism>
<dbReference type="VEuPathDB" id="FungiDB:FOIG_00005"/>
<dbReference type="VEuPathDB" id="FungiDB:HZS61_011042"/>
<dbReference type="SUPFAM" id="SSF50965">
    <property type="entry name" value="Galactose oxidase, central domain"/>
    <property type="match status" value="1"/>
</dbReference>
<accession>A0A420NXR0</accession>
<dbReference type="PANTHER" id="PTHR16943">
    <property type="entry name" value="2-METHYLCITRATE DEHYDRATASE-RELATED"/>
    <property type="match status" value="1"/>
</dbReference>
<feature type="domain" description="MmgE/PrpD C-terminal" evidence="2">
    <location>
        <begin position="123"/>
        <end position="219"/>
    </location>
</feature>
<dbReference type="VEuPathDB" id="FungiDB:HZS61_002653"/>
<dbReference type="VEuPathDB" id="FungiDB:FOZG_00170"/>
<dbReference type="VEuPathDB" id="FungiDB:FOMG_00178"/>
<evidence type="ECO:0000313" key="3">
    <source>
        <dbReference type="EMBL" id="RKK85068.1"/>
    </source>
</evidence>
<evidence type="ECO:0000313" key="4">
    <source>
        <dbReference type="Proteomes" id="UP000285084"/>
    </source>
</evidence>
<comment type="similarity">
    <text evidence="1">Belongs to the PrpD family.</text>
</comment>
<sequence>MFDSHCKSFHVGLSAQNGLLAAVMAEGCYTSSQGALEAKRGWATVVGTNKPDVLQNLDRWLGTEDEDGSAGQSTGRWEILRNSFKPFPCGIVIHTVIDACIQLHAALAREGHSPAQIDGACGLLGRATPSDYEDNIVLEPAVIAIRDRITAKIDTSIAADSARVTVALENGEVFTKYVEHAVGSRANPLSDAKLQEKFIDGWKSVSIRDAEAVSQRCWELEDVDDMQQLIKYLSIYNASIVVWDPYSSSIQRVISLPGISHSGLEASDKRLSGTVIDSTNDVLSAVVQADEFFLSGGNDVSGDNFVVKVDLNTFAVKKINLTTTTKGQYGAFIDIDNGLSGDLYVNGGYPSSILHIDCKDKVSPFYVREPTTAPRPFGFGGVVRVGDNLIASDNTNHQLVRFTIYSGNSSPVVIPQTNYHNFSGGGSLSLPLRYGGKVLLMAEDILAKNTTGVSVFNSMDGWETAKFLGFIESIDRKLEPASVAISQTSAHELGDRIYSSVLFYDNKTNPSMAGNRTDFALRDITDSVDSLLQANGFDM</sequence>
<comment type="caution">
    <text evidence="3">The sequence shown here is derived from an EMBL/GenBank/DDBJ whole genome shotgun (WGS) entry which is preliminary data.</text>
</comment>
<name>A0A420NXR0_FUSOX</name>
<evidence type="ECO:0000256" key="1">
    <source>
        <dbReference type="ARBA" id="ARBA00006174"/>
    </source>
</evidence>
<dbReference type="InterPro" id="IPR045337">
    <property type="entry name" value="MmgE_PrpD_C"/>
</dbReference>
<dbReference type="VEuPathDB" id="FungiDB:FOC1_g10003510"/>
<evidence type="ECO:0000259" key="2">
    <source>
        <dbReference type="Pfam" id="PF19305"/>
    </source>
</evidence>
<dbReference type="GO" id="GO:0016829">
    <property type="term" value="F:lyase activity"/>
    <property type="evidence" value="ECO:0007669"/>
    <property type="project" value="InterPro"/>
</dbReference>